<evidence type="ECO:0000313" key="1">
    <source>
        <dbReference type="EMBL" id="CAG8595473.1"/>
    </source>
</evidence>
<gene>
    <name evidence="1" type="ORF">ACOLOM_LOCUS6484</name>
</gene>
<name>A0ACA9MJT5_9GLOM</name>
<evidence type="ECO:0000313" key="2">
    <source>
        <dbReference type="Proteomes" id="UP000789525"/>
    </source>
</evidence>
<sequence>VLFEYKFRTAKASQASPLGLEGRLTEIDCAENRLVNLTIHNFRNLVNLLCEKNRLKELNLGNCRNLVHLSCSDNELENLYLDNCCNLGYLDCSNNNLKKLDLGSCHELTYLYCENNQIGELNLTNPSKLEELHCSDNSLTDFNFDILRPEGVTELNFHNNKLSKNLSCFSRFVNLELLMIGNSRGDKTNRFTISPDFSLDSLRKSLRELKDGSFEAFNTNLVQSDGKDVEEIIRKFREQIDNRKRERLDIIRKQFENRQRMFAERRAARARKQAEAAQRMQAVTSAMASMFPRETIVVVM</sequence>
<dbReference type="EMBL" id="CAJVPT010013402">
    <property type="protein sequence ID" value="CAG8595473.1"/>
    <property type="molecule type" value="Genomic_DNA"/>
</dbReference>
<accession>A0ACA9MJT5</accession>
<dbReference type="Proteomes" id="UP000789525">
    <property type="component" value="Unassembled WGS sequence"/>
</dbReference>
<proteinExistence type="predicted"/>
<comment type="caution">
    <text evidence="1">The sequence shown here is derived from an EMBL/GenBank/DDBJ whole genome shotgun (WGS) entry which is preliminary data.</text>
</comment>
<protein>
    <submittedName>
        <fullName evidence="1">978_t:CDS:1</fullName>
    </submittedName>
</protein>
<keyword evidence="2" id="KW-1185">Reference proteome</keyword>
<reference evidence="1" key="1">
    <citation type="submission" date="2021-06" db="EMBL/GenBank/DDBJ databases">
        <authorList>
            <person name="Kallberg Y."/>
            <person name="Tangrot J."/>
            <person name="Rosling A."/>
        </authorList>
    </citation>
    <scope>NUCLEOTIDE SEQUENCE</scope>
    <source>
        <strain evidence="1">CL356</strain>
    </source>
</reference>
<organism evidence="1 2">
    <name type="scientific">Acaulospora colombiana</name>
    <dbReference type="NCBI Taxonomy" id="27376"/>
    <lineage>
        <taxon>Eukaryota</taxon>
        <taxon>Fungi</taxon>
        <taxon>Fungi incertae sedis</taxon>
        <taxon>Mucoromycota</taxon>
        <taxon>Glomeromycotina</taxon>
        <taxon>Glomeromycetes</taxon>
        <taxon>Diversisporales</taxon>
        <taxon>Acaulosporaceae</taxon>
        <taxon>Acaulospora</taxon>
    </lineage>
</organism>
<feature type="non-terminal residue" evidence="1">
    <location>
        <position position="1"/>
    </location>
</feature>